<dbReference type="AlphaFoldDB" id="A0A0A0LTD6"/>
<name>A0A0A0LTD6_CUCSA</name>
<proteinExistence type="predicted"/>
<feature type="signal peptide" evidence="1">
    <location>
        <begin position="1"/>
        <end position="31"/>
    </location>
</feature>
<evidence type="ECO:0000313" key="3">
    <source>
        <dbReference type="Proteomes" id="UP000029981"/>
    </source>
</evidence>
<reference evidence="2 3" key="1">
    <citation type="journal article" date="2009" name="Nat. Genet.">
        <title>The genome of the cucumber, Cucumis sativus L.</title>
        <authorList>
            <person name="Huang S."/>
            <person name="Li R."/>
            <person name="Zhang Z."/>
            <person name="Li L."/>
            <person name="Gu X."/>
            <person name="Fan W."/>
            <person name="Lucas W.J."/>
            <person name="Wang X."/>
            <person name="Xie B."/>
            <person name="Ni P."/>
            <person name="Ren Y."/>
            <person name="Zhu H."/>
            <person name="Li J."/>
            <person name="Lin K."/>
            <person name="Jin W."/>
            <person name="Fei Z."/>
            <person name="Li G."/>
            <person name="Staub J."/>
            <person name="Kilian A."/>
            <person name="van der Vossen E.A."/>
            <person name="Wu Y."/>
            <person name="Guo J."/>
            <person name="He J."/>
            <person name="Jia Z."/>
            <person name="Ren Y."/>
            <person name="Tian G."/>
            <person name="Lu Y."/>
            <person name="Ruan J."/>
            <person name="Qian W."/>
            <person name="Wang M."/>
            <person name="Huang Q."/>
            <person name="Li B."/>
            <person name="Xuan Z."/>
            <person name="Cao J."/>
            <person name="Asan"/>
            <person name="Wu Z."/>
            <person name="Zhang J."/>
            <person name="Cai Q."/>
            <person name="Bai Y."/>
            <person name="Zhao B."/>
            <person name="Han Y."/>
            <person name="Li Y."/>
            <person name="Li X."/>
            <person name="Wang S."/>
            <person name="Shi Q."/>
            <person name="Liu S."/>
            <person name="Cho W.K."/>
            <person name="Kim J.Y."/>
            <person name="Xu Y."/>
            <person name="Heller-Uszynska K."/>
            <person name="Miao H."/>
            <person name="Cheng Z."/>
            <person name="Zhang S."/>
            <person name="Wu J."/>
            <person name="Yang Y."/>
            <person name="Kang H."/>
            <person name="Li M."/>
            <person name="Liang H."/>
            <person name="Ren X."/>
            <person name="Shi Z."/>
            <person name="Wen M."/>
            <person name="Jian M."/>
            <person name="Yang H."/>
            <person name="Zhang G."/>
            <person name="Yang Z."/>
            <person name="Chen R."/>
            <person name="Liu S."/>
            <person name="Li J."/>
            <person name="Ma L."/>
            <person name="Liu H."/>
            <person name="Zhou Y."/>
            <person name="Zhao J."/>
            <person name="Fang X."/>
            <person name="Li G."/>
            <person name="Fang L."/>
            <person name="Li Y."/>
            <person name="Liu D."/>
            <person name="Zheng H."/>
            <person name="Zhang Y."/>
            <person name="Qin N."/>
            <person name="Li Z."/>
            <person name="Yang G."/>
            <person name="Yang S."/>
            <person name="Bolund L."/>
            <person name="Kristiansen K."/>
            <person name="Zheng H."/>
            <person name="Li S."/>
            <person name="Zhang X."/>
            <person name="Yang H."/>
            <person name="Wang J."/>
            <person name="Sun R."/>
            <person name="Zhang B."/>
            <person name="Jiang S."/>
            <person name="Wang J."/>
            <person name="Du Y."/>
            <person name="Li S."/>
        </authorList>
    </citation>
    <scope>NUCLEOTIDE SEQUENCE [LARGE SCALE GENOMIC DNA]</scope>
    <source>
        <strain evidence="3">cv. 9930</strain>
    </source>
</reference>
<evidence type="ECO:0000256" key="1">
    <source>
        <dbReference type="SAM" id="SignalP"/>
    </source>
</evidence>
<reference evidence="2 3" key="2">
    <citation type="journal article" date="2009" name="PLoS ONE">
        <title>An integrated genetic and cytogenetic map of the cucumber genome.</title>
        <authorList>
            <person name="Ren Y."/>
            <person name="Zhang Z."/>
            <person name="Liu J."/>
            <person name="Staub J.E."/>
            <person name="Han Y."/>
            <person name="Cheng Z."/>
            <person name="Li X."/>
            <person name="Lu J."/>
            <person name="Miao H."/>
            <person name="Kang H."/>
            <person name="Xie B."/>
            <person name="Gu X."/>
            <person name="Wang X."/>
            <person name="Du Y."/>
            <person name="Jin W."/>
            <person name="Huang S."/>
        </authorList>
    </citation>
    <scope>NUCLEOTIDE SEQUENCE [LARGE SCALE GENOMIC DNA]</scope>
    <source>
        <strain evidence="3">cv. 9930</strain>
    </source>
</reference>
<evidence type="ECO:0000313" key="2">
    <source>
        <dbReference type="EMBL" id="KGN65190.1"/>
    </source>
</evidence>
<reference evidence="2 3" key="4">
    <citation type="journal article" date="2011" name="BMC Genomics">
        <title>RNA-Seq improves annotation of protein-coding genes in the cucumber genome.</title>
        <authorList>
            <person name="Li Z."/>
            <person name="Zhang Z."/>
            <person name="Yan P."/>
            <person name="Huang S."/>
            <person name="Fei Z."/>
            <person name="Lin K."/>
        </authorList>
    </citation>
    <scope>NUCLEOTIDE SEQUENCE [LARGE SCALE GENOMIC DNA]</scope>
    <source>
        <strain evidence="3">cv. 9930</strain>
    </source>
</reference>
<gene>
    <name evidence="2" type="ORF">Csa_1G263450</name>
</gene>
<reference evidence="2 3" key="3">
    <citation type="journal article" date="2010" name="BMC Genomics">
        <title>Transcriptome sequencing and comparative analysis of cucumber flowers with different sex types.</title>
        <authorList>
            <person name="Guo S."/>
            <person name="Zheng Y."/>
            <person name="Joung J.G."/>
            <person name="Liu S."/>
            <person name="Zhang Z."/>
            <person name="Crasta O.R."/>
            <person name="Sobral B.W."/>
            <person name="Xu Y."/>
            <person name="Huang S."/>
            <person name="Fei Z."/>
        </authorList>
    </citation>
    <scope>NUCLEOTIDE SEQUENCE [LARGE SCALE GENOMIC DNA]</scope>
    <source>
        <strain evidence="3">cv. 9930</strain>
    </source>
</reference>
<dbReference type="Proteomes" id="UP000029981">
    <property type="component" value="Chromosome 1"/>
</dbReference>
<dbReference type="EMBL" id="CM002922">
    <property type="protein sequence ID" value="KGN65190.1"/>
    <property type="molecule type" value="Genomic_DNA"/>
</dbReference>
<organism evidence="2 3">
    <name type="scientific">Cucumis sativus</name>
    <name type="common">Cucumber</name>
    <dbReference type="NCBI Taxonomy" id="3659"/>
    <lineage>
        <taxon>Eukaryota</taxon>
        <taxon>Viridiplantae</taxon>
        <taxon>Streptophyta</taxon>
        <taxon>Embryophyta</taxon>
        <taxon>Tracheophyta</taxon>
        <taxon>Spermatophyta</taxon>
        <taxon>Magnoliopsida</taxon>
        <taxon>eudicotyledons</taxon>
        <taxon>Gunneridae</taxon>
        <taxon>Pentapetalae</taxon>
        <taxon>rosids</taxon>
        <taxon>fabids</taxon>
        <taxon>Cucurbitales</taxon>
        <taxon>Cucurbitaceae</taxon>
        <taxon>Benincaseae</taxon>
        <taxon>Cucumis</taxon>
    </lineage>
</organism>
<feature type="chain" id="PRO_5001973113" description="Prolamin-like domain-containing protein" evidence="1">
    <location>
        <begin position="32"/>
        <end position="110"/>
    </location>
</feature>
<evidence type="ECO:0008006" key="4">
    <source>
        <dbReference type="Google" id="ProtNLM"/>
    </source>
</evidence>
<keyword evidence="3" id="KW-1185">Reference proteome</keyword>
<dbReference type="Gramene" id="KGN65190">
    <property type="protein sequence ID" value="KGN65190"/>
    <property type="gene ID" value="Csa_1G263450"/>
</dbReference>
<sequence>MEATKSTSASTIRLAIVFLVCIVILAPSVTARTMAEAPSPVLVLFDEDDSSFSNCAPFILEATMCVVDVIKLPVASHPSCCKAISDLNDCAPQIYQHIPDMDVIKKICGL</sequence>
<keyword evidence="1" id="KW-0732">Signal</keyword>
<protein>
    <recommendedName>
        <fullName evidence="4">Prolamin-like domain-containing protein</fullName>
    </recommendedName>
</protein>
<accession>A0A0A0LTD6</accession>